<name>A0A7W7RMA4_9ACTN</name>
<feature type="transmembrane region" description="Helical" evidence="1">
    <location>
        <begin position="92"/>
        <end position="115"/>
    </location>
</feature>
<feature type="transmembrane region" description="Helical" evidence="1">
    <location>
        <begin position="29"/>
        <end position="51"/>
    </location>
</feature>
<organism evidence="2 3">
    <name type="scientific">Lipingzhangella halophila</name>
    <dbReference type="NCBI Taxonomy" id="1783352"/>
    <lineage>
        <taxon>Bacteria</taxon>
        <taxon>Bacillati</taxon>
        <taxon>Actinomycetota</taxon>
        <taxon>Actinomycetes</taxon>
        <taxon>Streptosporangiales</taxon>
        <taxon>Nocardiopsidaceae</taxon>
        <taxon>Lipingzhangella</taxon>
    </lineage>
</organism>
<gene>
    <name evidence="2" type="ORF">F4561_005443</name>
</gene>
<keyword evidence="1" id="KW-0812">Transmembrane</keyword>
<keyword evidence="3" id="KW-1185">Reference proteome</keyword>
<dbReference type="AlphaFoldDB" id="A0A7W7RMA4"/>
<proteinExistence type="predicted"/>
<dbReference type="Proteomes" id="UP000523007">
    <property type="component" value="Unassembled WGS sequence"/>
</dbReference>
<evidence type="ECO:0000313" key="2">
    <source>
        <dbReference type="EMBL" id="MBB4934623.1"/>
    </source>
</evidence>
<feature type="transmembrane region" description="Helical" evidence="1">
    <location>
        <begin position="63"/>
        <end position="80"/>
    </location>
</feature>
<keyword evidence="1" id="KW-0472">Membrane</keyword>
<dbReference type="RefSeq" id="WP_184582823.1">
    <property type="nucleotide sequence ID" value="NZ_JACHJT010000001.1"/>
</dbReference>
<evidence type="ECO:0000313" key="3">
    <source>
        <dbReference type="Proteomes" id="UP000523007"/>
    </source>
</evidence>
<protein>
    <submittedName>
        <fullName evidence="2">Uncharacterized protein</fullName>
    </submittedName>
</protein>
<dbReference type="EMBL" id="JACHJT010000001">
    <property type="protein sequence ID" value="MBB4934623.1"/>
    <property type="molecule type" value="Genomic_DNA"/>
</dbReference>
<sequence length="211" mass="23019">MTDGARPESAGLTAVEKYDLDHHLFRHRFVWALGIVALTAAGFAVLTVFAASERFHRFDAPVLAAPACWTAAVLSYAFGARRLARHRARARVTLTLVLGLVVALAWPPALAVHLLGDTDVTVEATAESPDGRHTLVAESYRQMVDPSCRVWLRENSGPLSRQTLVWERFDAPCPESMTFAGNSEIRISSEAPGAESTTTFDADTMRVARSL</sequence>
<evidence type="ECO:0000256" key="1">
    <source>
        <dbReference type="SAM" id="Phobius"/>
    </source>
</evidence>
<accession>A0A7W7RMA4</accession>
<keyword evidence="1" id="KW-1133">Transmembrane helix</keyword>
<comment type="caution">
    <text evidence="2">The sequence shown here is derived from an EMBL/GenBank/DDBJ whole genome shotgun (WGS) entry which is preliminary data.</text>
</comment>
<reference evidence="2 3" key="1">
    <citation type="submission" date="2020-08" db="EMBL/GenBank/DDBJ databases">
        <title>Sequencing the genomes of 1000 actinobacteria strains.</title>
        <authorList>
            <person name="Klenk H.-P."/>
        </authorList>
    </citation>
    <scope>NUCLEOTIDE SEQUENCE [LARGE SCALE GENOMIC DNA]</scope>
    <source>
        <strain evidence="2 3">DSM 102030</strain>
    </source>
</reference>